<feature type="domain" description="ABC transporter" evidence="14">
    <location>
        <begin position="421"/>
        <end position="678"/>
    </location>
</feature>
<dbReference type="GO" id="GO:0015421">
    <property type="term" value="F:ABC-type oligopeptide transporter activity"/>
    <property type="evidence" value="ECO:0007669"/>
    <property type="project" value="TreeGrafter"/>
</dbReference>
<feature type="transmembrane region" description="Helical" evidence="13">
    <location>
        <begin position="325"/>
        <end position="347"/>
    </location>
</feature>
<dbReference type="Gene3D" id="1.20.1560.10">
    <property type="entry name" value="ABC transporter type 1, transmembrane domain"/>
    <property type="match status" value="1"/>
</dbReference>
<dbReference type="InterPro" id="IPR003593">
    <property type="entry name" value="AAA+_ATPase"/>
</dbReference>
<evidence type="ECO:0000259" key="14">
    <source>
        <dbReference type="PROSITE" id="PS50893"/>
    </source>
</evidence>
<comment type="caution">
    <text evidence="16">The sequence shown here is derived from an EMBL/GenBank/DDBJ whole genome shotgun (WGS) entry which is preliminary data.</text>
</comment>
<evidence type="ECO:0000256" key="4">
    <source>
        <dbReference type="ARBA" id="ARBA00022475"/>
    </source>
</evidence>
<evidence type="ECO:0000256" key="7">
    <source>
        <dbReference type="ARBA" id="ARBA00022741"/>
    </source>
</evidence>
<evidence type="ECO:0000256" key="9">
    <source>
        <dbReference type="ARBA" id="ARBA00022989"/>
    </source>
</evidence>
<feature type="transmembrane region" description="Helical" evidence="13">
    <location>
        <begin position="790"/>
        <end position="809"/>
    </location>
</feature>
<feature type="compositionally biased region" description="Basic and acidic residues" evidence="12">
    <location>
        <begin position="60"/>
        <end position="70"/>
    </location>
</feature>
<feature type="transmembrane region" description="Helical" evidence="13">
    <location>
        <begin position="359"/>
        <end position="380"/>
    </location>
</feature>
<evidence type="ECO:0000256" key="2">
    <source>
        <dbReference type="ARBA" id="ARBA00007577"/>
    </source>
</evidence>
<dbReference type="InterPro" id="IPR036640">
    <property type="entry name" value="ABC1_TM_sf"/>
</dbReference>
<evidence type="ECO:0000256" key="10">
    <source>
        <dbReference type="ARBA" id="ARBA00023136"/>
    </source>
</evidence>
<dbReference type="Pfam" id="PF00664">
    <property type="entry name" value="ABC_membrane"/>
    <property type="match status" value="2"/>
</dbReference>
<dbReference type="GO" id="GO:0005743">
    <property type="term" value="C:mitochondrial inner membrane"/>
    <property type="evidence" value="ECO:0007669"/>
    <property type="project" value="TreeGrafter"/>
</dbReference>
<keyword evidence="3" id="KW-0813">Transport</keyword>
<dbReference type="GO" id="GO:0016887">
    <property type="term" value="F:ATP hydrolysis activity"/>
    <property type="evidence" value="ECO:0007669"/>
    <property type="project" value="InterPro"/>
</dbReference>
<dbReference type="FunFam" id="1.20.1560.10:FF:000057">
    <property type="entry name" value="ABC multidrug transporter SitT"/>
    <property type="match status" value="1"/>
</dbReference>
<keyword evidence="11" id="KW-0325">Glycoprotein</keyword>
<feature type="transmembrane region" description="Helical" evidence="13">
    <location>
        <begin position="243"/>
        <end position="267"/>
    </location>
</feature>
<dbReference type="Gene3D" id="3.40.50.300">
    <property type="entry name" value="P-loop containing nucleotide triphosphate hydrolases"/>
    <property type="match status" value="2"/>
</dbReference>
<feature type="region of interest" description="Disordered" evidence="12">
    <location>
        <begin position="52"/>
        <end position="72"/>
    </location>
</feature>
<dbReference type="GO" id="GO:0005886">
    <property type="term" value="C:plasma membrane"/>
    <property type="evidence" value="ECO:0007669"/>
    <property type="project" value="UniProtKB-SubCell"/>
</dbReference>
<feature type="domain" description="ABC transporter" evidence="14">
    <location>
        <begin position="1075"/>
        <end position="1323"/>
    </location>
</feature>
<dbReference type="GeneID" id="81401232"/>
<dbReference type="CDD" id="cd18577">
    <property type="entry name" value="ABC_6TM_Pgp_ABCB1_D1_like"/>
    <property type="match status" value="1"/>
</dbReference>
<feature type="domain" description="ABC transmembrane type-1" evidence="15">
    <location>
        <begin position="751"/>
        <end position="1037"/>
    </location>
</feature>
<dbReference type="InterPro" id="IPR039421">
    <property type="entry name" value="Type_1_exporter"/>
</dbReference>
<dbReference type="Proteomes" id="UP001149079">
    <property type="component" value="Unassembled WGS sequence"/>
</dbReference>
<feature type="domain" description="ABC transmembrane type-1" evidence="15">
    <location>
        <begin position="95"/>
        <end position="388"/>
    </location>
</feature>
<feature type="transmembrane region" description="Helical" evidence="13">
    <location>
        <begin position="972"/>
        <end position="996"/>
    </location>
</feature>
<accession>A0A9W9L890</accession>
<dbReference type="Pfam" id="PF00005">
    <property type="entry name" value="ABC_tran"/>
    <property type="match status" value="2"/>
</dbReference>
<dbReference type="PANTHER" id="PTHR43394">
    <property type="entry name" value="ATP-DEPENDENT PERMEASE MDL1, MITOCHONDRIAL"/>
    <property type="match status" value="1"/>
</dbReference>
<dbReference type="GO" id="GO:0090374">
    <property type="term" value="P:oligopeptide export from mitochondrion"/>
    <property type="evidence" value="ECO:0007669"/>
    <property type="project" value="TreeGrafter"/>
</dbReference>
<dbReference type="InterPro" id="IPR027417">
    <property type="entry name" value="P-loop_NTPase"/>
</dbReference>
<dbReference type="SUPFAM" id="SSF90123">
    <property type="entry name" value="ABC transporter transmembrane region"/>
    <property type="match status" value="2"/>
</dbReference>
<dbReference type="FunFam" id="3.40.50.300:FF:000913">
    <property type="entry name" value="ABC multidrug transporter SitT"/>
    <property type="match status" value="1"/>
</dbReference>
<evidence type="ECO:0000313" key="17">
    <source>
        <dbReference type="Proteomes" id="UP001149079"/>
    </source>
</evidence>
<dbReference type="FunFam" id="3.40.50.300:FF:001530">
    <property type="entry name" value="ABC multidrug transporter (Eurofung)"/>
    <property type="match status" value="1"/>
</dbReference>
<dbReference type="PROSITE" id="PS50893">
    <property type="entry name" value="ABC_TRANSPORTER_2"/>
    <property type="match status" value="2"/>
</dbReference>
<evidence type="ECO:0000259" key="15">
    <source>
        <dbReference type="PROSITE" id="PS50929"/>
    </source>
</evidence>
<evidence type="ECO:0000256" key="3">
    <source>
        <dbReference type="ARBA" id="ARBA00022448"/>
    </source>
</evidence>
<dbReference type="InterPro" id="IPR011527">
    <property type="entry name" value="ABC1_TM_dom"/>
</dbReference>
<comment type="similarity">
    <text evidence="2">Belongs to the ABC transporter superfamily. ABCB family. Multidrug resistance exporter (TC 3.A.1.201) subfamily.</text>
</comment>
<proteinExistence type="inferred from homology"/>
<evidence type="ECO:0000256" key="8">
    <source>
        <dbReference type="ARBA" id="ARBA00022840"/>
    </source>
</evidence>
<evidence type="ECO:0000256" key="1">
    <source>
        <dbReference type="ARBA" id="ARBA00004651"/>
    </source>
</evidence>
<evidence type="ECO:0000256" key="5">
    <source>
        <dbReference type="ARBA" id="ARBA00022692"/>
    </source>
</evidence>
<sequence>MKLYDINQSGYIDVDRSDPCCGCLGVLGSDTSIAPVLSRLVVSATANVMESPNTPLEEESNLRDKEDKEASSPTFGNYLRILSYGTRNGRVFLVILGLVCAMGSGVALPLMNIVFGKLVGDFNQYFVPGAAPSEETFKASINQNSLYIVYLFIGKFVLTYISMICFRALSLYASAALRLEYTTALFAQPIGRLDEISVGTITNSITGLSNTIQQSVSDRLAILFQSLALLVSAYAIAFKYSWALTLVVSAAILFVLISFSMTVPFLVKIQRNVDKADNHHATVAGDVFSSIRTVFSLGAEDPLTKKYARLVDDAKREGLRMSPVTGIHLGLLFFAMYVSFALAFWFGLKLYREGHIANINTVITVFFSVLLVVTVLGGIASPLMAITKAISASGAFFSIIDSEKISTAGLRDQDALCSADIIFRDVTFAYPKRPGVYALNGFNATIKNGKTTALVGPSGSGKSTVVALLERWYELLDESPSDSTGKLHSGEITMDNRRIHELDLKWWRSQIGLVQQEPFLFNDSIHNNVAFGLIGSKWENEPEAVKVGLVVEACREAFADEFITRLPQGYSTVVGEGGITLSGGQRQRLAIARSIVGQPSILIFDEATSSIDVRAEKIVQAALDRISKHRTTVIIAHRLSTVRRADNIIVMKDGVNMEQGTHEDLISRGGIYHGMVGAQQLEPLQALDNDDEWDGVILPKEEIEPQEYSIHKIEDEEQDLQASRKPKEVGFFHSFGVVAHDHRKHWILYTLIILGAAGAGSGYALQSWLFAQLIQVFQFTGQKLVNAANFWALMFFILALAMAAFYSFLGWTSNSVSLSVASTYRKDYFVNIVRESVAYFDREENASGSLVSRLSTDPRQIQELFGPTGVFPLISVFNVIGCVIISFIFGWKLAAVTFFAAMPFLFLSAFMRIRYEVMFESLNAEVYKDSSQFAAEAIRGFRTVTSLTMEDHIITRYSDLLQQQREKALRKAWYATLVFSFSDSVELCAMALTFWYGGQLLASREYDTTAFFVVYVAIIQGGQSAGQFFSFGPNIAQAKTSMSRILSARATANAKVENTTTGPLFSPEQKHAADIEFRDVTFKYPSRNVAAFSNLSVSIPRGQFVAFVGPSGAGKSTVISLLERFYDATHGSILFNGRDIRSIELSSYRRCISLVAQEPRLFDGSIQDNLLLGLESTDDEVTHEQMVQACQDAEIHDFILSLPSGYLTNLGVSAQTSLSGGQKQRLCIARALIRRPLVLLLDEATSSLDSQSEKLIQEAMERLAVKRNMTIIAVAHRLATIQKADSIFVFGESVSHRGSEILERGTHRELLRNKGPYWQMCQAQTLEM</sequence>
<feature type="transmembrane region" description="Helical" evidence="13">
    <location>
        <begin position="895"/>
        <end position="913"/>
    </location>
</feature>
<dbReference type="CDD" id="cd18578">
    <property type="entry name" value="ABC_6TM_Pgp_ABCB1_D2_like"/>
    <property type="match status" value="1"/>
</dbReference>
<reference evidence="16" key="1">
    <citation type="submission" date="2022-11" db="EMBL/GenBank/DDBJ databases">
        <authorList>
            <person name="Petersen C."/>
        </authorList>
    </citation>
    <scope>NUCLEOTIDE SEQUENCE</scope>
    <source>
        <strain evidence="16">IBT 22155</strain>
    </source>
</reference>
<keyword evidence="10 13" id="KW-0472">Membrane</keyword>
<reference evidence="16" key="2">
    <citation type="journal article" date="2023" name="IMA Fungus">
        <title>Comparative genomic study of the Penicillium genus elucidates a diverse pangenome and 15 lateral gene transfer events.</title>
        <authorList>
            <person name="Petersen C."/>
            <person name="Sorensen T."/>
            <person name="Nielsen M.R."/>
            <person name="Sondergaard T.E."/>
            <person name="Sorensen J.L."/>
            <person name="Fitzpatrick D.A."/>
            <person name="Frisvad J.C."/>
            <person name="Nielsen K.L."/>
        </authorList>
    </citation>
    <scope>NUCLEOTIDE SEQUENCE</scope>
    <source>
        <strain evidence="16">IBT 22155</strain>
    </source>
</reference>
<dbReference type="InterPro" id="IPR017871">
    <property type="entry name" value="ABC_transporter-like_CS"/>
</dbReference>
<dbReference type="OrthoDB" id="6500128at2759"/>
<dbReference type="PANTHER" id="PTHR43394:SF11">
    <property type="entry name" value="ATP-BINDING CASSETTE TRANSPORTER"/>
    <property type="match status" value="1"/>
</dbReference>
<keyword evidence="17" id="KW-1185">Reference proteome</keyword>
<feature type="transmembrane region" description="Helical" evidence="13">
    <location>
        <begin position="869"/>
        <end position="889"/>
    </location>
</feature>
<keyword evidence="9 13" id="KW-1133">Transmembrane helix</keyword>
<dbReference type="InterPro" id="IPR003439">
    <property type="entry name" value="ABC_transporter-like_ATP-bd"/>
</dbReference>
<feature type="transmembrane region" description="Helical" evidence="13">
    <location>
        <begin position="746"/>
        <end position="770"/>
    </location>
</feature>
<dbReference type="EMBL" id="JAPQKL010000002">
    <property type="protein sequence ID" value="KAJ5142531.1"/>
    <property type="molecule type" value="Genomic_DNA"/>
</dbReference>
<protein>
    <recommendedName>
        <fullName evidence="18">ABC multidrug transporter</fullName>
    </recommendedName>
</protein>
<dbReference type="PROSITE" id="PS00211">
    <property type="entry name" value="ABC_TRANSPORTER_1"/>
    <property type="match status" value="2"/>
</dbReference>
<keyword evidence="5 13" id="KW-0812">Transmembrane</keyword>
<name>A0A9W9L890_9EURO</name>
<dbReference type="PROSITE" id="PS50929">
    <property type="entry name" value="ABC_TM1F"/>
    <property type="match status" value="2"/>
</dbReference>
<evidence type="ECO:0000313" key="16">
    <source>
        <dbReference type="EMBL" id="KAJ5142531.1"/>
    </source>
</evidence>
<evidence type="ECO:0000256" key="12">
    <source>
        <dbReference type="SAM" id="MobiDB-lite"/>
    </source>
</evidence>
<organism evidence="16 17">
    <name type="scientific">Penicillium bovifimosum</name>
    <dbReference type="NCBI Taxonomy" id="126998"/>
    <lineage>
        <taxon>Eukaryota</taxon>
        <taxon>Fungi</taxon>
        <taxon>Dikarya</taxon>
        <taxon>Ascomycota</taxon>
        <taxon>Pezizomycotina</taxon>
        <taxon>Eurotiomycetes</taxon>
        <taxon>Eurotiomycetidae</taxon>
        <taxon>Eurotiales</taxon>
        <taxon>Aspergillaceae</taxon>
        <taxon>Penicillium</taxon>
    </lineage>
</organism>
<keyword evidence="4" id="KW-1003">Cell membrane</keyword>
<dbReference type="RefSeq" id="XP_056524175.1">
    <property type="nucleotide sequence ID" value="XM_056662062.1"/>
</dbReference>
<dbReference type="GO" id="GO:0005524">
    <property type="term" value="F:ATP binding"/>
    <property type="evidence" value="ECO:0007669"/>
    <property type="project" value="UniProtKB-KW"/>
</dbReference>
<evidence type="ECO:0000256" key="11">
    <source>
        <dbReference type="ARBA" id="ARBA00023180"/>
    </source>
</evidence>
<evidence type="ECO:0000256" key="13">
    <source>
        <dbReference type="SAM" id="Phobius"/>
    </source>
</evidence>
<evidence type="ECO:0008006" key="18">
    <source>
        <dbReference type="Google" id="ProtNLM"/>
    </source>
</evidence>
<comment type="subcellular location">
    <subcellularLocation>
        <location evidence="1">Cell membrane</location>
        <topology evidence="1">Multi-pass membrane protein</topology>
    </subcellularLocation>
</comment>
<gene>
    <name evidence="16" type="ORF">N7515_001318</name>
</gene>
<keyword evidence="7" id="KW-0547">Nucleotide-binding</keyword>
<dbReference type="SMART" id="SM00382">
    <property type="entry name" value="AAA"/>
    <property type="match status" value="2"/>
</dbReference>
<feature type="transmembrane region" description="Helical" evidence="13">
    <location>
        <begin position="220"/>
        <end position="237"/>
    </location>
</feature>
<feature type="transmembrane region" description="Helical" evidence="13">
    <location>
        <begin position="147"/>
        <end position="169"/>
    </location>
</feature>
<evidence type="ECO:0000256" key="6">
    <source>
        <dbReference type="ARBA" id="ARBA00022737"/>
    </source>
</evidence>
<dbReference type="SUPFAM" id="SSF52540">
    <property type="entry name" value="P-loop containing nucleoside triphosphate hydrolases"/>
    <property type="match status" value="2"/>
</dbReference>
<keyword evidence="6" id="KW-0677">Repeat</keyword>
<feature type="transmembrane region" description="Helical" evidence="13">
    <location>
        <begin position="91"/>
        <end position="115"/>
    </location>
</feature>
<keyword evidence="8" id="KW-0067">ATP-binding</keyword>